<keyword evidence="1" id="KW-1133">Transmembrane helix</keyword>
<dbReference type="Proteomes" id="UP000217083">
    <property type="component" value="Unassembled WGS sequence"/>
</dbReference>
<evidence type="ECO:0000256" key="1">
    <source>
        <dbReference type="SAM" id="Phobius"/>
    </source>
</evidence>
<dbReference type="Pfam" id="PF19993">
    <property type="entry name" value="DO-GTPase2"/>
    <property type="match status" value="1"/>
</dbReference>
<feature type="transmembrane region" description="Helical" evidence="1">
    <location>
        <begin position="193"/>
        <end position="226"/>
    </location>
</feature>
<reference evidence="3 4" key="2">
    <citation type="submission" date="2017-09" db="EMBL/GenBank/DDBJ databases">
        <title>Bacillus patelloidae sp. nov., isolated from the intestinal tract of a marine limpet.</title>
        <authorList>
            <person name="Liu R."/>
            <person name="Dong C."/>
            <person name="Shao Z."/>
        </authorList>
    </citation>
    <scope>NUCLEOTIDE SEQUENCE [LARGE SCALE GENOMIC DNA]</scope>
    <source>
        <strain evidence="3 4">SA5d-4</strain>
    </source>
</reference>
<keyword evidence="1" id="KW-0812">Transmembrane</keyword>
<keyword evidence="4" id="KW-1185">Reference proteome</keyword>
<gene>
    <name evidence="3" type="ORF">CIB95_11720</name>
</gene>
<dbReference type="InterPro" id="IPR045528">
    <property type="entry name" value="DO-GTPase2"/>
</dbReference>
<feature type="domain" description="Double-GTPase 2" evidence="2">
    <location>
        <begin position="322"/>
        <end position="537"/>
    </location>
</feature>
<comment type="caution">
    <text evidence="3">The sequence shown here is derived from an EMBL/GenBank/DDBJ whole genome shotgun (WGS) entry which is preliminary data.</text>
</comment>
<evidence type="ECO:0000313" key="4">
    <source>
        <dbReference type="Proteomes" id="UP000217083"/>
    </source>
</evidence>
<feature type="transmembrane region" description="Helical" evidence="1">
    <location>
        <begin position="129"/>
        <end position="148"/>
    </location>
</feature>
<keyword evidence="1" id="KW-0472">Membrane</keyword>
<feature type="transmembrane region" description="Helical" evidence="1">
    <location>
        <begin position="6"/>
        <end position="32"/>
    </location>
</feature>
<evidence type="ECO:0000259" key="2">
    <source>
        <dbReference type="Pfam" id="PF19993"/>
    </source>
</evidence>
<organism evidence="3 4">
    <name type="scientific">Lottiidibacillus patelloidae</name>
    <dbReference type="NCBI Taxonomy" id="2670334"/>
    <lineage>
        <taxon>Bacteria</taxon>
        <taxon>Bacillati</taxon>
        <taxon>Bacillota</taxon>
        <taxon>Bacilli</taxon>
        <taxon>Bacillales</taxon>
        <taxon>Bacillaceae</taxon>
        <taxon>Lottiidibacillus</taxon>
    </lineage>
</organism>
<dbReference type="EMBL" id="NPIA01000006">
    <property type="protein sequence ID" value="OZM56436.1"/>
    <property type="molecule type" value="Genomic_DNA"/>
</dbReference>
<feature type="transmembrane region" description="Helical" evidence="1">
    <location>
        <begin position="102"/>
        <end position="123"/>
    </location>
</feature>
<accession>A0A263BTC5</accession>
<dbReference type="AlphaFoldDB" id="A0A263BTC5"/>
<protein>
    <recommendedName>
        <fullName evidence="2">Double-GTPase 2 domain-containing protein</fullName>
    </recommendedName>
</protein>
<reference evidence="4" key="1">
    <citation type="submission" date="2017-08" db="EMBL/GenBank/DDBJ databases">
        <authorList>
            <person name="Huang Z."/>
        </authorList>
    </citation>
    <scope>NUCLEOTIDE SEQUENCE [LARGE SCALE GENOMIC DNA]</scope>
    <source>
        <strain evidence="4">SA5d-4</strain>
    </source>
</reference>
<name>A0A263BTC5_9BACI</name>
<proteinExistence type="predicted"/>
<evidence type="ECO:0000313" key="3">
    <source>
        <dbReference type="EMBL" id="OZM56436.1"/>
    </source>
</evidence>
<sequence>MDFIVYLVFWIVLVPLIIVLSYVGIGLIYGLLFGSLNGGINATVKVIKIWKSGITSNFHLAYTITKKDIFTYIENEKEYFHNKDFTSSAEYFYRRSYFSFSWIWTIATGSLFGLAYAFIYSIYYSIVCVFYVIIGCFFPILHIPYIYLKTNKLQVRRVGKTTSLILDRIKGFLVSFHQKQRLKMRNRLPHPPVYILITYALFSFPIMLIFLFLHMMLFLSIAPFVIINLYGVKFMEWSYITVNKVLTFCPSCLNTMKVPSYLCKNCGKVHSDISPHFTHILFKKCNCGTRIAVSLFSKRVRNKAICNQCHVPLEFKENRVICIPVIGGPSVGKTSYVISTINKFLNESVMNNLRVKMASQHGQHELLRLTKGMKKGIFPPKTATAMPLDYNMLVKKGSSSINVERMVCLYDFAGEIYESSNRMAQYRVFNYFHGLTVIIDPFSISKVRERYETQKGFDKYRASESCLSDTLDILVLYLEKHYGIKAKEKVSQPVSFIFTKVDAYDLSEQIGVNAVQKYMDENKRKLFKLNERKVSNMMCEKFLKENGEANFLNRLEHKFSNYQFFARSSLFNENSLNSNDVSFNWMLKQIDKRVI</sequence>